<comment type="function">
    <text evidence="11">Participates in chain elongation of fatty acids. Catalyzes the reduction of trans-2-enoyl-CoAs of varying chain lengths from 6:1 to 16:1, having maximum activity with 10:1 CoA. Has no 2,4-dienoyl-CoA reductase activity.</text>
</comment>
<evidence type="ECO:0000256" key="13">
    <source>
        <dbReference type="ARBA" id="ARBA00038849"/>
    </source>
</evidence>
<dbReference type="EC" id="1.3.1.38" evidence="13"/>
<evidence type="ECO:0000256" key="12">
    <source>
        <dbReference type="ARBA" id="ARBA00038622"/>
    </source>
</evidence>
<dbReference type="Pfam" id="PF13561">
    <property type="entry name" value="adh_short_C2"/>
    <property type="match status" value="1"/>
</dbReference>
<evidence type="ECO:0000256" key="17">
    <source>
        <dbReference type="ARBA" id="ARBA00049108"/>
    </source>
</evidence>
<dbReference type="Proteomes" id="UP000032067">
    <property type="component" value="Unassembled WGS sequence"/>
</dbReference>
<keyword evidence="7" id="KW-0560">Oxidoreductase</keyword>
<dbReference type="EMBL" id="JXQQ01000052">
    <property type="protein sequence ID" value="KIQ27893.1"/>
    <property type="molecule type" value="Genomic_DNA"/>
</dbReference>
<evidence type="ECO:0000256" key="15">
    <source>
        <dbReference type="ARBA" id="ARBA00047570"/>
    </source>
</evidence>
<dbReference type="GO" id="GO:0019166">
    <property type="term" value="F:trans-2-enoyl-CoA reductase (NADPH) activity"/>
    <property type="evidence" value="ECO:0007669"/>
    <property type="project" value="UniProtKB-EC"/>
</dbReference>
<reference evidence="22 23" key="1">
    <citation type="submission" date="2014-12" db="EMBL/GenBank/DDBJ databases">
        <title>16Stimator: statistical estimation of ribosomal gene copy numbers from draft genome assemblies.</title>
        <authorList>
            <person name="Perisin M.A."/>
            <person name="Vetter M."/>
            <person name="Gilbert J.A."/>
            <person name="Bergelson J."/>
        </authorList>
    </citation>
    <scope>NUCLEOTIDE SEQUENCE [LARGE SCALE GENOMIC DNA]</scope>
    <source>
        <strain evidence="22 23">MEDvA23</strain>
    </source>
</reference>
<evidence type="ECO:0000256" key="7">
    <source>
        <dbReference type="ARBA" id="ARBA00023002"/>
    </source>
</evidence>
<proteinExistence type="predicted"/>
<accession>A0A0D0LFK9</accession>
<dbReference type="InterPro" id="IPR052388">
    <property type="entry name" value="Peroxisomal_t2-enoyl-CoA_red"/>
</dbReference>
<name>A0A0D0LFK9_VARPD</name>
<evidence type="ECO:0000313" key="23">
    <source>
        <dbReference type="Proteomes" id="UP000032067"/>
    </source>
</evidence>
<dbReference type="PRINTS" id="PR00081">
    <property type="entry name" value="GDHRDH"/>
</dbReference>
<dbReference type="InterPro" id="IPR002347">
    <property type="entry name" value="SDR_fam"/>
</dbReference>
<comment type="catalytic activity">
    <reaction evidence="17">
        <text>(2E)-hexenoyl-CoA + NADPH + H(+) = hexanoyl-CoA + NADP(+)</text>
        <dbReference type="Rhea" id="RHEA:44956"/>
        <dbReference type="ChEBI" id="CHEBI:15378"/>
        <dbReference type="ChEBI" id="CHEBI:57783"/>
        <dbReference type="ChEBI" id="CHEBI:58349"/>
        <dbReference type="ChEBI" id="CHEBI:62077"/>
        <dbReference type="ChEBI" id="CHEBI:62620"/>
    </reaction>
    <physiologicalReaction direction="left-to-right" evidence="17">
        <dbReference type="Rhea" id="RHEA:44957"/>
    </physiologicalReaction>
</comment>
<evidence type="ECO:0000256" key="21">
    <source>
        <dbReference type="SAM" id="MobiDB-lite"/>
    </source>
</evidence>
<dbReference type="Gene3D" id="3.40.50.720">
    <property type="entry name" value="NAD(P)-binding Rossmann-like Domain"/>
    <property type="match status" value="1"/>
</dbReference>
<feature type="region of interest" description="Disordered" evidence="21">
    <location>
        <begin position="203"/>
        <end position="228"/>
    </location>
</feature>
<sequence length="300" mass="32642">MFEASLMSGQRILVTGGGTGLGRAMAERFLSLGADIAICGRRQSVCEETAAEWRQQFPGRRIDTFGVDIRIAQSVDEMVESLFQSGGLTGLVNNAAGNFVAPTESLSPRAFDAIANIVFHGSFYVTQAVGKRWVAEAKSGKWKQGDPFRSVMSIIVTWVDNGSPYVVPSAMSKAGIEVMTKSLAVEWARYGVRLNAVGPGEIPTEGMSKRLNPGEEPGARTKEMSPMGRTGRMSELQNIAAFLMAPGQCDWLTGQSIMMDGGNALANGGSFYELRQWSDTDWKDARERIEAQNQKDKAQR</sequence>
<dbReference type="GO" id="GO:0006633">
    <property type="term" value="P:fatty acid biosynthetic process"/>
    <property type="evidence" value="ECO:0007669"/>
    <property type="project" value="UniProtKB-KW"/>
</dbReference>
<gene>
    <name evidence="22" type="ORF">RT97_21785</name>
</gene>
<dbReference type="RefSeq" id="WP_042580908.1">
    <property type="nucleotide sequence ID" value="NZ_JXQQ01000052.1"/>
</dbReference>
<evidence type="ECO:0000256" key="4">
    <source>
        <dbReference type="ARBA" id="ARBA00022553"/>
    </source>
</evidence>
<evidence type="ECO:0000256" key="14">
    <source>
        <dbReference type="ARBA" id="ARBA00041063"/>
    </source>
</evidence>
<keyword evidence="5" id="KW-0276">Fatty acid metabolism</keyword>
<comment type="catalytic activity">
    <reaction evidence="19">
        <text>(2E)-decenoyl-CoA + NADPH + H(+) = decanoyl-CoA + NADP(+)</text>
        <dbReference type="Rhea" id="RHEA:44960"/>
        <dbReference type="ChEBI" id="CHEBI:15378"/>
        <dbReference type="ChEBI" id="CHEBI:57783"/>
        <dbReference type="ChEBI" id="CHEBI:58349"/>
        <dbReference type="ChEBI" id="CHEBI:61406"/>
        <dbReference type="ChEBI" id="CHEBI:61430"/>
    </reaction>
    <physiologicalReaction direction="left-to-right" evidence="19">
        <dbReference type="Rhea" id="RHEA:44961"/>
    </physiologicalReaction>
</comment>
<comment type="subunit">
    <text evidence="12">Interacts with PEX5, probably required to target it into peroxisomes.</text>
</comment>
<evidence type="ECO:0000256" key="6">
    <source>
        <dbReference type="ARBA" id="ARBA00022857"/>
    </source>
</evidence>
<keyword evidence="4" id="KW-0597">Phosphoprotein</keyword>
<evidence type="ECO:0000256" key="2">
    <source>
        <dbReference type="ARBA" id="ARBA00005189"/>
    </source>
</evidence>
<organism evidence="22 23">
    <name type="scientific">Variovorax paradoxus</name>
    <dbReference type="NCBI Taxonomy" id="34073"/>
    <lineage>
        <taxon>Bacteria</taxon>
        <taxon>Pseudomonadati</taxon>
        <taxon>Pseudomonadota</taxon>
        <taxon>Betaproteobacteria</taxon>
        <taxon>Burkholderiales</taxon>
        <taxon>Comamonadaceae</taxon>
        <taxon>Variovorax</taxon>
    </lineage>
</organism>
<comment type="catalytic activity">
    <reaction evidence="15">
        <text>(2E)-dodecenoyl-CoA + NADPH + H(+) = dodecanoyl-CoA + NADP(+)</text>
        <dbReference type="Rhea" id="RHEA:44964"/>
        <dbReference type="ChEBI" id="CHEBI:15378"/>
        <dbReference type="ChEBI" id="CHEBI:57330"/>
        <dbReference type="ChEBI" id="CHEBI:57375"/>
        <dbReference type="ChEBI" id="CHEBI:57783"/>
        <dbReference type="ChEBI" id="CHEBI:58349"/>
    </reaction>
    <physiologicalReaction direction="left-to-right" evidence="15">
        <dbReference type="Rhea" id="RHEA:44965"/>
    </physiologicalReaction>
</comment>
<evidence type="ECO:0000256" key="3">
    <source>
        <dbReference type="ARBA" id="ARBA00022516"/>
    </source>
</evidence>
<evidence type="ECO:0000256" key="18">
    <source>
        <dbReference type="ARBA" id="ARBA00049251"/>
    </source>
</evidence>
<evidence type="ECO:0000256" key="1">
    <source>
        <dbReference type="ARBA" id="ARBA00004275"/>
    </source>
</evidence>
<comment type="pathway">
    <text evidence="2">Lipid metabolism.</text>
</comment>
<dbReference type="AlphaFoldDB" id="A0A0D0LFK9"/>
<keyword evidence="3" id="KW-0444">Lipid biosynthesis</keyword>
<protein>
    <recommendedName>
        <fullName evidence="14">Peroxisomal trans-2-enoyl-CoA reductase</fullName>
        <ecNumber evidence="13">1.3.1.38</ecNumber>
    </recommendedName>
</protein>
<comment type="caution">
    <text evidence="22">The sequence shown here is derived from an EMBL/GenBank/DDBJ whole genome shotgun (WGS) entry which is preliminary data.</text>
</comment>
<dbReference type="SUPFAM" id="SSF51735">
    <property type="entry name" value="NAD(P)-binding Rossmann-fold domains"/>
    <property type="match status" value="1"/>
</dbReference>
<dbReference type="PANTHER" id="PTHR24317:SF7">
    <property type="entry name" value="PEROXISOMAL TRANS-2-ENOYL-COA REDUCTASE"/>
    <property type="match status" value="1"/>
</dbReference>
<keyword evidence="10" id="KW-0275">Fatty acid biosynthesis</keyword>
<evidence type="ECO:0000256" key="9">
    <source>
        <dbReference type="ARBA" id="ARBA00023140"/>
    </source>
</evidence>
<evidence type="ECO:0000256" key="11">
    <source>
        <dbReference type="ARBA" id="ARBA00037124"/>
    </source>
</evidence>
<evidence type="ECO:0000256" key="10">
    <source>
        <dbReference type="ARBA" id="ARBA00023160"/>
    </source>
</evidence>
<keyword evidence="6" id="KW-0521">NADP</keyword>
<evidence type="ECO:0000313" key="22">
    <source>
        <dbReference type="EMBL" id="KIQ27893.1"/>
    </source>
</evidence>
<dbReference type="PANTHER" id="PTHR24317">
    <property type="entry name" value="PEROXISOMAL TRANS-2-ENOYL-COA REDUCTASE"/>
    <property type="match status" value="1"/>
</dbReference>
<evidence type="ECO:0000256" key="16">
    <source>
        <dbReference type="ARBA" id="ARBA00048686"/>
    </source>
</evidence>
<comment type="catalytic activity">
    <reaction evidence="20">
        <text>(2E)-octenoyl-CoA + NADPH + H(+) = octanoyl-CoA + NADP(+)</text>
        <dbReference type="Rhea" id="RHEA:44952"/>
        <dbReference type="ChEBI" id="CHEBI:15378"/>
        <dbReference type="ChEBI" id="CHEBI:57386"/>
        <dbReference type="ChEBI" id="CHEBI:57783"/>
        <dbReference type="ChEBI" id="CHEBI:58349"/>
        <dbReference type="ChEBI" id="CHEBI:62242"/>
    </reaction>
    <physiologicalReaction direction="left-to-right" evidence="20">
        <dbReference type="Rhea" id="RHEA:44953"/>
    </physiologicalReaction>
</comment>
<keyword evidence="9" id="KW-0576">Peroxisome</keyword>
<keyword evidence="8" id="KW-0443">Lipid metabolism</keyword>
<comment type="catalytic activity">
    <reaction evidence="18">
        <text>a (2E)-enoyl-CoA + NADPH + H(+) = a 2,3-saturated acyl-CoA + NADP(+)</text>
        <dbReference type="Rhea" id="RHEA:33763"/>
        <dbReference type="ChEBI" id="CHEBI:15378"/>
        <dbReference type="ChEBI" id="CHEBI:57783"/>
        <dbReference type="ChEBI" id="CHEBI:58349"/>
        <dbReference type="ChEBI" id="CHEBI:58856"/>
        <dbReference type="ChEBI" id="CHEBI:65111"/>
        <dbReference type="EC" id="1.3.1.38"/>
    </reaction>
    <physiologicalReaction direction="left-to-right" evidence="18">
        <dbReference type="Rhea" id="RHEA:33764"/>
    </physiologicalReaction>
</comment>
<evidence type="ECO:0000256" key="8">
    <source>
        <dbReference type="ARBA" id="ARBA00023098"/>
    </source>
</evidence>
<dbReference type="OrthoDB" id="9775864at2"/>
<evidence type="ECO:0000256" key="5">
    <source>
        <dbReference type="ARBA" id="ARBA00022832"/>
    </source>
</evidence>
<evidence type="ECO:0000256" key="20">
    <source>
        <dbReference type="ARBA" id="ARBA00049559"/>
    </source>
</evidence>
<comment type="catalytic activity">
    <reaction evidence="16">
        <text>(2E)-tetradecenoyl-CoA + NADPH + H(+) = tetradecanoyl-CoA + NADP(+)</text>
        <dbReference type="Rhea" id="RHEA:44968"/>
        <dbReference type="ChEBI" id="CHEBI:15378"/>
        <dbReference type="ChEBI" id="CHEBI:57385"/>
        <dbReference type="ChEBI" id="CHEBI:57783"/>
        <dbReference type="ChEBI" id="CHEBI:58349"/>
        <dbReference type="ChEBI" id="CHEBI:61405"/>
    </reaction>
    <physiologicalReaction direction="left-to-right" evidence="16">
        <dbReference type="Rhea" id="RHEA:44969"/>
    </physiologicalReaction>
</comment>
<comment type="subcellular location">
    <subcellularLocation>
        <location evidence="1">Peroxisome</location>
    </subcellularLocation>
</comment>
<evidence type="ECO:0000256" key="19">
    <source>
        <dbReference type="ARBA" id="ARBA00049386"/>
    </source>
</evidence>
<dbReference type="InterPro" id="IPR036291">
    <property type="entry name" value="NAD(P)-bd_dom_sf"/>
</dbReference>